<organism evidence="1 2">
    <name type="scientific">Undibacterium macrobrachii</name>
    <dbReference type="NCBI Taxonomy" id="1119058"/>
    <lineage>
        <taxon>Bacteria</taxon>
        <taxon>Pseudomonadati</taxon>
        <taxon>Pseudomonadota</taxon>
        <taxon>Betaproteobacteria</taxon>
        <taxon>Burkholderiales</taxon>
        <taxon>Oxalobacteraceae</taxon>
        <taxon>Undibacterium</taxon>
    </lineage>
</organism>
<dbReference type="Proteomes" id="UP000620127">
    <property type="component" value="Unassembled WGS sequence"/>
</dbReference>
<dbReference type="Pfam" id="PF20043">
    <property type="entry name" value="DUF6445"/>
    <property type="match status" value="1"/>
</dbReference>
<gene>
    <name evidence="1" type="ORF">GCM10011282_10250</name>
</gene>
<dbReference type="RefSeq" id="WP_229827081.1">
    <property type="nucleotide sequence ID" value="NZ_BMYT01000001.1"/>
</dbReference>
<reference evidence="2" key="1">
    <citation type="journal article" date="2019" name="Int. J. Syst. Evol. Microbiol.">
        <title>The Global Catalogue of Microorganisms (GCM) 10K type strain sequencing project: providing services to taxonomists for standard genome sequencing and annotation.</title>
        <authorList>
            <consortium name="The Broad Institute Genomics Platform"/>
            <consortium name="The Broad Institute Genome Sequencing Center for Infectious Disease"/>
            <person name="Wu L."/>
            <person name="Ma J."/>
        </authorList>
    </citation>
    <scope>NUCLEOTIDE SEQUENCE [LARGE SCALE GENOMIC DNA]</scope>
    <source>
        <strain evidence="2">KCTC 23916</strain>
    </source>
</reference>
<dbReference type="EMBL" id="BMYT01000001">
    <property type="protein sequence ID" value="GGX05809.1"/>
    <property type="molecule type" value="Genomic_DNA"/>
</dbReference>
<dbReference type="InterPro" id="IPR045617">
    <property type="entry name" value="DUF6445"/>
</dbReference>
<comment type="caution">
    <text evidence="1">The sequence shown here is derived from an EMBL/GenBank/DDBJ whole genome shotgun (WGS) entry which is preliminary data.</text>
</comment>
<evidence type="ECO:0000313" key="2">
    <source>
        <dbReference type="Proteomes" id="UP000620127"/>
    </source>
</evidence>
<keyword evidence="2" id="KW-1185">Reference proteome</keyword>
<sequence>MRPLPIPYTPLPPVPATAPKLAYEAIEQGKNYWIVDDVLDNAEEIAERCFNQAQWEYGAPYQPESWPGMRFHGALLPAELAQIEAKVKALTGKDRLWTEQPPNGLRLDCNVAQLVGEKESTPHPHTDSRNLCRYACVIYLSPNPPPDSGTSFCRLRYPNGAIGGNIVLSPHNNLVDALQVKALPIQAWYEDLRVQNVFNRMILYKANLVHCASAYFGKELREKRLTTVFFWMTDD</sequence>
<accession>A0ABQ2XA92</accession>
<proteinExistence type="predicted"/>
<name>A0ABQ2XA92_9BURK</name>
<evidence type="ECO:0000313" key="1">
    <source>
        <dbReference type="EMBL" id="GGX05809.1"/>
    </source>
</evidence>
<protein>
    <submittedName>
        <fullName evidence="1">Uncharacterized protein</fullName>
    </submittedName>
</protein>